<evidence type="ECO:0000256" key="4">
    <source>
        <dbReference type="ARBA" id="ARBA00023315"/>
    </source>
</evidence>
<protein>
    <submittedName>
        <fullName evidence="5">Sugar O-acyltransferase (Sialic acid O-acetyltransferase NeuD family)</fullName>
    </submittedName>
</protein>
<dbReference type="PANTHER" id="PTHR43300">
    <property type="entry name" value="ACETYLTRANSFERASE"/>
    <property type="match status" value="1"/>
</dbReference>
<dbReference type="InterPro" id="IPR018357">
    <property type="entry name" value="Hexapep_transf_CS"/>
</dbReference>
<evidence type="ECO:0000256" key="2">
    <source>
        <dbReference type="ARBA" id="ARBA00022679"/>
    </source>
</evidence>
<proteinExistence type="inferred from homology"/>
<dbReference type="PANTHER" id="PTHR43300:SF7">
    <property type="entry name" value="UDP-N-ACETYLBACILLOSAMINE N-ACETYLTRANSFERASE"/>
    <property type="match status" value="1"/>
</dbReference>
<evidence type="ECO:0000313" key="6">
    <source>
        <dbReference type="Proteomes" id="UP001231124"/>
    </source>
</evidence>
<keyword evidence="2" id="KW-0808">Transferase</keyword>
<dbReference type="InterPro" id="IPR050179">
    <property type="entry name" value="Trans_hexapeptide_repeat"/>
</dbReference>
<dbReference type="InterPro" id="IPR001451">
    <property type="entry name" value="Hexapep"/>
</dbReference>
<keyword evidence="4" id="KW-0012">Acyltransferase</keyword>
<evidence type="ECO:0000256" key="3">
    <source>
        <dbReference type="ARBA" id="ARBA00022737"/>
    </source>
</evidence>
<name>A0ABU0I4G2_9HYPH</name>
<gene>
    <name evidence="5" type="ORF">QO012_004031</name>
</gene>
<dbReference type="EMBL" id="JAUSVP010000015">
    <property type="protein sequence ID" value="MDQ0449512.1"/>
    <property type="molecule type" value="Genomic_DNA"/>
</dbReference>
<accession>A0ABU0I4G2</accession>
<dbReference type="Proteomes" id="UP001231124">
    <property type="component" value="Unassembled WGS sequence"/>
</dbReference>
<evidence type="ECO:0000313" key="5">
    <source>
        <dbReference type="EMBL" id="MDQ0449512.1"/>
    </source>
</evidence>
<reference evidence="5 6" key="1">
    <citation type="submission" date="2023-07" db="EMBL/GenBank/DDBJ databases">
        <title>Genomic Encyclopedia of Type Strains, Phase IV (KMG-IV): sequencing the most valuable type-strain genomes for metagenomic binning, comparative biology and taxonomic classification.</title>
        <authorList>
            <person name="Goeker M."/>
        </authorList>
    </citation>
    <scope>NUCLEOTIDE SEQUENCE [LARGE SCALE GENOMIC DNA]</scope>
    <source>
        <strain evidence="5 6">DSM 19013</strain>
    </source>
</reference>
<dbReference type="Pfam" id="PF00132">
    <property type="entry name" value="Hexapep"/>
    <property type="match status" value="1"/>
</dbReference>
<dbReference type="InterPro" id="IPR011004">
    <property type="entry name" value="Trimer_LpxA-like_sf"/>
</dbReference>
<keyword evidence="3" id="KW-0677">Repeat</keyword>
<evidence type="ECO:0000256" key="1">
    <source>
        <dbReference type="ARBA" id="ARBA00007274"/>
    </source>
</evidence>
<organism evidence="5 6">
    <name type="scientific">Methylobacterium aerolatum</name>
    <dbReference type="NCBI Taxonomy" id="418708"/>
    <lineage>
        <taxon>Bacteria</taxon>
        <taxon>Pseudomonadati</taxon>
        <taxon>Pseudomonadota</taxon>
        <taxon>Alphaproteobacteria</taxon>
        <taxon>Hyphomicrobiales</taxon>
        <taxon>Methylobacteriaceae</taxon>
        <taxon>Methylobacterium</taxon>
    </lineage>
</organism>
<dbReference type="SUPFAM" id="SSF51161">
    <property type="entry name" value="Trimeric LpxA-like enzymes"/>
    <property type="match status" value="1"/>
</dbReference>
<comment type="caution">
    <text evidence="5">The sequence shown here is derived from an EMBL/GenBank/DDBJ whole genome shotgun (WGS) entry which is preliminary data.</text>
</comment>
<comment type="similarity">
    <text evidence="1">Belongs to the transferase hexapeptide repeat family.</text>
</comment>
<sequence length="218" mass="22059">MRGVILYGIGSSIVVDVEESVYRANLPLVAGIANHPGPAHLLGEARILTPAEVSPEERSLPFLVPLFTPGHRQAAAEEAARHGLSRPFTLIDPSIAAPRHLELGAGSYINAGCSLGSGSVFGVFAFINRGASLGHHVRGGNYVSVGPGAVLAGHVGLGTGAFIGAGATILPEVSIGANAVVGAGSVVTKDVPEGCLAIGNPARIVRRGIGGYRGIAVR</sequence>
<dbReference type="PROSITE" id="PS00101">
    <property type="entry name" value="HEXAPEP_TRANSFERASES"/>
    <property type="match status" value="1"/>
</dbReference>
<dbReference type="Gene3D" id="2.160.10.10">
    <property type="entry name" value="Hexapeptide repeat proteins"/>
    <property type="match status" value="1"/>
</dbReference>
<keyword evidence="6" id="KW-1185">Reference proteome</keyword>